<keyword evidence="2" id="KW-0812">Transmembrane</keyword>
<evidence type="ECO:0000256" key="1">
    <source>
        <dbReference type="SAM" id="MobiDB-lite"/>
    </source>
</evidence>
<accession>A0A812HYI0</accession>
<dbReference type="EMBL" id="CAJNDS010000120">
    <property type="protein sequence ID" value="CAE6965652.1"/>
    <property type="molecule type" value="Genomic_DNA"/>
</dbReference>
<organism evidence="3 4">
    <name type="scientific">Symbiodinium natans</name>
    <dbReference type="NCBI Taxonomy" id="878477"/>
    <lineage>
        <taxon>Eukaryota</taxon>
        <taxon>Sar</taxon>
        <taxon>Alveolata</taxon>
        <taxon>Dinophyceae</taxon>
        <taxon>Suessiales</taxon>
        <taxon>Symbiodiniaceae</taxon>
        <taxon>Symbiodinium</taxon>
    </lineage>
</organism>
<feature type="transmembrane region" description="Helical" evidence="2">
    <location>
        <begin position="230"/>
        <end position="249"/>
    </location>
</feature>
<protein>
    <submittedName>
        <fullName evidence="3">Uncharacterized protein</fullName>
    </submittedName>
</protein>
<keyword evidence="2" id="KW-0472">Membrane</keyword>
<gene>
    <name evidence="3" type="ORF">SNAT2548_LOCUS2165</name>
</gene>
<evidence type="ECO:0000313" key="4">
    <source>
        <dbReference type="Proteomes" id="UP000604046"/>
    </source>
</evidence>
<evidence type="ECO:0000256" key="2">
    <source>
        <dbReference type="SAM" id="Phobius"/>
    </source>
</evidence>
<feature type="region of interest" description="Disordered" evidence="1">
    <location>
        <begin position="1"/>
        <end position="23"/>
    </location>
</feature>
<dbReference type="AlphaFoldDB" id="A0A812HYI0"/>
<name>A0A812HYI0_9DINO</name>
<sequence length="329" mass="36640">MHATYRTRNLEEDQNFSDNTTKRTLALQIRPRRPALCPALTDSGEDPGAQEKWMKATCKEAAYLQLGLNADLESSSLLLSPFVGLGIAIGWESAKAAIKKAYLSAFGSGIRTDEMTKEMREEWMQEEKNQPVPQSQRQKLDEYLTEKEQDGPSLQSVLKGLTCLRCAQVVTEVSGMSNFKWMMTQAMSLSLYHFLVTEPVETNVCVLGKTGRLMVLLRRPLNPSSESAKLLRSVGTLIMTCTAAALVYFRSIERLLYLATNYPTPSVQSKLAPVAPIAELIDGKVYLYTALVAVVLWFVNFIFFKATLKPMVTPDLSSGSWSNSGRFTL</sequence>
<dbReference type="Proteomes" id="UP000604046">
    <property type="component" value="Unassembled WGS sequence"/>
</dbReference>
<keyword evidence="2" id="KW-1133">Transmembrane helix</keyword>
<evidence type="ECO:0000313" key="3">
    <source>
        <dbReference type="EMBL" id="CAE6965652.1"/>
    </source>
</evidence>
<feature type="transmembrane region" description="Helical" evidence="2">
    <location>
        <begin position="285"/>
        <end position="304"/>
    </location>
</feature>
<proteinExistence type="predicted"/>
<keyword evidence="4" id="KW-1185">Reference proteome</keyword>
<comment type="caution">
    <text evidence="3">The sequence shown here is derived from an EMBL/GenBank/DDBJ whole genome shotgun (WGS) entry which is preliminary data.</text>
</comment>
<reference evidence="3" key="1">
    <citation type="submission" date="2021-02" db="EMBL/GenBank/DDBJ databases">
        <authorList>
            <person name="Dougan E. K."/>
            <person name="Rhodes N."/>
            <person name="Thang M."/>
            <person name="Chan C."/>
        </authorList>
    </citation>
    <scope>NUCLEOTIDE SEQUENCE</scope>
</reference>